<accession>A0A7R8WYY7</accession>
<protein>
    <recommendedName>
        <fullName evidence="1">CARD domain-containing protein</fullName>
    </recommendedName>
</protein>
<proteinExistence type="predicted"/>
<dbReference type="Gene3D" id="1.10.533.10">
    <property type="entry name" value="Death Domain, Fas"/>
    <property type="match status" value="2"/>
</dbReference>
<dbReference type="AlphaFoldDB" id="A0A7R8WYY7"/>
<dbReference type="InterPro" id="IPR001315">
    <property type="entry name" value="CARD"/>
</dbReference>
<dbReference type="PROSITE" id="PS50209">
    <property type="entry name" value="CARD"/>
    <property type="match status" value="1"/>
</dbReference>
<dbReference type="SUPFAM" id="SSF47986">
    <property type="entry name" value="DEATH domain"/>
    <property type="match status" value="2"/>
</dbReference>
<evidence type="ECO:0000313" key="2">
    <source>
        <dbReference type="EMBL" id="CAD7240830.1"/>
    </source>
</evidence>
<organism evidence="2">
    <name type="scientific">Darwinula stevensoni</name>
    <dbReference type="NCBI Taxonomy" id="69355"/>
    <lineage>
        <taxon>Eukaryota</taxon>
        <taxon>Metazoa</taxon>
        <taxon>Ecdysozoa</taxon>
        <taxon>Arthropoda</taxon>
        <taxon>Crustacea</taxon>
        <taxon>Oligostraca</taxon>
        <taxon>Ostracoda</taxon>
        <taxon>Podocopa</taxon>
        <taxon>Podocopida</taxon>
        <taxon>Darwinulocopina</taxon>
        <taxon>Darwinuloidea</taxon>
        <taxon>Darwinulidae</taxon>
        <taxon>Darwinula</taxon>
    </lineage>
</organism>
<sequence>MAVDALYDEEDGREREAFEKAVESLWERIVDVSAVRVLSSYDGINSVHLVLIFTIRHFEGEHPSGVCRRLMAVNRILPCDVGNLLADLKKQAVRGDTAKGFQPEAACMGCSMHGVQHAWGAACMGCVQGLKGERLRTGEVGHPKQRTAMENVDVVLARHWEALETIDLNAVLTDLRGNGIFSHGQFSDIMDPGRSTREKRLFLQTQLPLEGDHAFPTFIRILRQRNHISLADTLERDRTNQTRREIPAAAGLSSPLGRTEAVTPSTHRDAITRNWSLLLDNMDAVAVENHLIDNRMLPLSKREELSSVTHGRRRREMLLEYVAARDARVFECFLEALDAAHQTDISDRLRGNRDI</sequence>
<name>A0A7R8WYY7_9CRUS</name>
<keyword evidence="3" id="KW-1185">Reference proteome</keyword>
<dbReference type="Proteomes" id="UP000677054">
    <property type="component" value="Unassembled WGS sequence"/>
</dbReference>
<evidence type="ECO:0000313" key="3">
    <source>
        <dbReference type="Proteomes" id="UP000677054"/>
    </source>
</evidence>
<dbReference type="EMBL" id="LR899583">
    <property type="protein sequence ID" value="CAD7240830.1"/>
    <property type="molecule type" value="Genomic_DNA"/>
</dbReference>
<dbReference type="CDD" id="cd01671">
    <property type="entry name" value="CARD"/>
    <property type="match status" value="2"/>
</dbReference>
<reference evidence="2" key="1">
    <citation type="submission" date="2020-11" db="EMBL/GenBank/DDBJ databases">
        <authorList>
            <person name="Tran Van P."/>
        </authorList>
    </citation>
    <scope>NUCLEOTIDE SEQUENCE</scope>
</reference>
<evidence type="ECO:0000259" key="1">
    <source>
        <dbReference type="PROSITE" id="PS50209"/>
    </source>
</evidence>
<dbReference type="GO" id="GO:0042981">
    <property type="term" value="P:regulation of apoptotic process"/>
    <property type="evidence" value="ECO:0007669"/>
    <property type="project" value="InterPro"/>
</dbReference>
<dbReference type="EMBL" id="CAJPEV010000066">
    <property type="protein sequence ID" value="CAG0879955.1"/>
    <property type="molecule type" value="Genomic_DNA"/>
</dbReference>
<feature type="domain" description="CARD" evidence="1">
    <location>
        <begin position="263"/>
        <end position="352"/>
    </location>
</feature>
<dbReference type="InterPro" id="IPR011029">
    <property type="entry name" value="DEATH-like_dom_sf"/>
</dbReference>
<gene>
    <name evidence="2" type="ORF">DSTB1V02_LOCUS836</name>
</gene>